<dbReference type="Gene3D" id="3.20.20.80">
    <property type="entry name" value="Glycosidases"/>
    <property type="match status" value="1"/>
</dbReference>
<protein>
    <submittedName>
        <fullName evidence="3">Beta-glucosidase 44</fullName>
    </submittedName>
</protein>
<accession>A0ABR2MUB6</accession>
<keyword evidence="2" id="KW-0732">Signal</keyword>
<gene>
    <name evidence="3" type="primary">BGLU44</name>
    <name evidence="3" type="ORF">KSP40_PGU003990</name>
</gene>
<reference evidence="3 4" key="1">
    <citation type="journal article" date="2022" name="Nat. Plants">
        <title>Genomes of leafy and leafless Platanthera orchids illuminate the evolution of mycoheterotrophy.</title>
        <authorList>
            <person name="Li M.H."/>
            <person name="Liu K.W."/>
            <person name="Li Z."/>
            <person name="Lu H.C."/>
            <person name="Ye Q.L."/>
            <person name="Zhang D."/>
            <person name="Wang J.Y."/>
            <person name="Li Y.F."/>
            <person name="Zhong Z.M."/>
            <person name="Liu X."/>
            <person name="Yu X."/>
            <person name="Liu D.K."/>
            <person name="Tu X.D."/>
            <person name="Liu B."/>
            <person name="Hao Y."/>
            <person name="Liao X.Y."/>
            <person name="Jiang Y.T."/>
            <person name="Sun W.H."/>
            <person name="Chen J."/>
            <person name="Chen Y.Q."/>
            <person name="Ai Y."/>
            <person name="Zhai J.W."/>
            <person name="Wu S.S."/>
            <person name="Zhou Z."/>
            <person name="Hsiao Y.Y."/>
            <person name="Wu W.L."/>
            <person name="Chen Y.Y."/>
            <person name="Lin Y.F."/>
            <person name="Hsu J.L."/>
            <person name="Li C.Y."/>
            <person name="Wang Z.W."/>
            <person name="Zhao X."/>
            <person name="Zhong W.Y."/>
            <person name="Ma X.K."/>
            <person name="Ma L."/>
            <person name="Huang J."/>
            <person name="Chen G.Z."/>
            <person name="Huang M.Z."/>
            <person name="Huang L."/>
            <person name="Peng D.H."/>
            <person name="Luo Y.B."/>
            <person name="Zou S.Q."/>
            <person name="Chen S.P."/>
            <person name="Lan S."/>
            <person name="Tsai W.C."/>
            <person name="Van de Peer Y."/>
            <person name="Liu Z.J."/>
        </authorList>
    </citation>
    <scope>NUCLEOTIDE SEQUENCE [LARGE SCALE GENOMIC DNA]</scope>
    <source>
        <strain evidence="3">Lor288</strain>
    </source>
</reference>
<organism evidence="3 4">
    <name type="scientific">Platanthera guangdongensis</name>
    <dbReference type="NCBI Taxonomy" id="2320717"/>
    <lineage>
        <taxon>Eukaryota</taxon>
        <taxon>Viridiplantae</taxon>
        <taxon>Streptophyta</taxon>
        <taxon>Embryophyta</taxon>
        <taxon>Tracheophyta</taxon>
        <taxon>Spermatophyta</taxon>
        <taxon>Magnoliopsida</taxon>
        <taxon>Liliopsida</taxon>
        <taxon>Asparagales</taxon>
        <taxon>Orchidaceae</taxon>
        <taxon>Orchidoideae</taxon>
        <taxon>Orchideae</taxon>
        <taxon>Orchidinae</taxon>
        <taxon>Platanthera</taxon>
    </lineage>
</organism>
<proteinExistence type="inferred from homology"/>
<dbReference type="Proteomes" id="UP001412067">
    <property type="component" value="Unassembled WGS sequence"/>
</dbReference>
<evidence type="ECO:0000256" key="1">
    <source>
        <dbReference type="ARBA" id="ARBA00010838"/>
    </source>
</evidence>
<evidence type="ECO:0000313" key="4">
    <source>
        <dbReference type="Proteomes" id="UP001412067"/>
    </source>
</evidence>
<dbReference type="InterPro" id="IPR001360">
    <property type="entry name" value="Glyco_hydro_1"/>
</dbReference>
<dbReference type="InterPro" id="IPR017853">
    <property type="entry name" value="GH"/>
</dbReference>
<dbReference type="Pfam" id="PF00232">
    <property type="entry name" value="Glyco_hydro_1"/>
    <property type="match status" value="1"/>
</dbReference>
<dbReference type="SUPFAM" id="SSF51445">
    <property type="entry name" value="(Trans)glycosidases"/>
    <property type="match status" value="1"/>
</dbReference>
<comment type="similarity">
    <text evidence="1">Belongs to the glycosyl hydrolase 1 family.</text>
</comment>
<dbReference type="EMBL" id="JBBWWR010000005">
    <property type="protein sequence ID" value="KAK8967269.1"/>
    <property type="molecule type" value="Genomic_DNA"/>
</dbReference>
<evidence type="ECO:0000256" key="2">
    <source>
        <dbReference type="SAM" id="SignalP"/>
    </source>
</evidence>
<sequence>MHRHFGRNPGGNPLAVLLLALQCSSDGAQQTGEAAATVAANQTDATELSREKFPAGFVFGTSTSAYQVEGMANNDGRGPSIWDVFVRLPEIFNAY</sequence>
<name>A0ABR2MUB6_9ASPA</name>
<keyword evidence="4" id="KW-1185">Reference proteome</keyword>
<comment type="caution">
    <text evidence="3">The sequence shown here is derived from an EMBL/GenBank/DDBJ whole genome shotgun (WGS) entry which is preliminary data.</text>
</comment>
<feature type="signal peptide" evidence="2">
    <location>
        <begin position="1"/>
        <end position="28"/>
    </location>
</feature>
<feature type="chain" id="PRO_5046381787" evidence="2">
    <location>
        <begin position="29"/>
        <end position="95"/>
    </location>
</feature>
<evidence type="ECO:0000313" key="3">
    <source>
        <dbReference type="EMBL" id="KAK8967269.1"/>
    </source>
</evidence>